<dbReference type="EMBL" id="CP103300">
    <property type="protein sequence ID" value="UYM14935.1"/>
    <property type="molecule type" value="Genomic_DNA"/>
</dbReference>
<gene>
    <name evidence="1" type="ORF">NX720_18880</name>
</gene>
<organism evidence="1 2">
    <name type="scientific">Endozoicomonas euniceicola</name>
    <dbReference type="NCBI Taxonomy" id="1234143"/>
    <lineage>
        <taxon>Bacteria</taxon>
        <taxon>Pseudomonadati</taxon>
        <taxon>Pseudomonadota</taxon>
        <taxon>Gammaproteobacteria</taxon>
        <taxon>Oceanospirillales</taxon>
        <taxon>Endozoicomonadaceae</taxon>
        <taxon>Endozoicomonas</taxon>
    </lineage>
</organism>
<dbReference type="Proteomes" id="UP001163255">
    <property type="component" value="Chromosome"/>
</dbReference>
<sequence>MIRHRPNIEFEVKVEKNAVGYVIRNPFDQSRTANLVLASGANSDLGLLDIDSNTHPFPVKVESEQVFFPKSVTLTICGNPYQSEVLNYFSPESPPPKTTVVEAGYSSFEGTQV</sequence>
<proteinExistence type="predicted"/>
<keyword evidence="2" id="KW-1185">Reference proteome</keyword>
<protein>
    <submittedName>
        <fullName evidence="1">Uncharacterized protein</fullName>
    </submittedName>
</protein>
<reference evidence="1" key="1">
    <citation type="submission" date="2022-10" db="EMBL/GenBank/DDBJ databases">
        <title>Completed Genome Sequence of two octocoral isolated bacterium, Endozoicomonas euniceicola EF212T and Endozoicomonas gorgoniicola PS125T.</title>
        <authorList>
            <person name="Chiou Y.-J."/>
            <person name="Chen Y.-H."/>
        </authorList>
    </citation>
    <scope>NUCLEOTIDE SEQUENCE</scope>
    <source>
        <strain evidence="1">EF212</strain>
    </source>
</reference>
<dbReference type="RefSeq" id="WP_262596687.1">
    <property type="nucleotide sequence ID" value="NZ_CP103300.1"/>
</dbReference>
<accession>A0ABY6GQA7</accession>
<evidence type="ECO:0000313" key="1">
    <source>
        <dbReference type="EMBL" id="UYM14935.1"/>
    </source>
</evidence>
<evidence type="ECO:0000313" key="2">
    <source>
        <dbReference type="Proteomes" id="UP001163255"/>
    </source>
</evidence>
<name>A0ABY6GQA7_9GAMM</name>